<feature type="region of interest" description="Disordered" evidence="1">
    <location>
        <begin position="31"/>
        <end position="115"/>
    </location>
</feature>
<dbReference type="Proteomes" id="UP001174936">
    <property type="component" value="Unassembled WGS sequence"/>
</dbReference>
<sequence length="218" mass="23298">MPSRTNSTSVKPTGAVPVKRFELPALEFKFASLTDGTDIPPPLPSPIEEEPLPKTPNGEAKKEDAKPAHLTAVNGSADPSSPGSKLSKTSTGAIKRSAEDYPASPTLSTRPGSIRRLFSRNLLSSAYANGEESVDGGRPPSRSANSVADSRKAKRSSGWFSRLSRSDSKRSVAPVMSPTEEKKDTGPPPPMIPELREIKEKLAAEDAEFGSDLFKNIK</sequence>
<dbReference type="AlphaFoldDB" id="A0AA39YNQ5"/>
<name>A0AA39YNQ5_9PEZI</name>
<evidence type="ECO:0000256" key="1">
    <source>
        <dbReference type="SAM" id="MobiDB-lite"/>
    </source>
</evidence>
<organism evidence="2 3">
    <name type="scientific">Cercophora newfieldiana</name>
    <dbReference type="NCBI Taxonomy" id="92897"/>
    <lineage>
        <taxon>Eukaryota</taxon>
        <taxon>Fungi</taxon>
        <taxon>Dikarya</taxon>
        <taxon>Ascomycota</taxon>
        <taxon>Pezizomycotina</taxon>
        <taxon>Sordariomycetes</taxon>
        <taxon>Sordariomycetidae</taxon>
        <taxon>Sordariales</taxon>
        <taxon>Lasiosphaeriaceae</taxon>
        <taxon>Cercophora</taxon>
    </lineage>
</organism>
<gene>
    <name evidence="2" type="ORF">B0T16DRAFT_451562</name>
</gene>
<protein>
    <submittedName>
        <fullName evidence="2">Uncharacterized protein</fullName>
    </submittedName>
</protein>
<evidence type="ECO:0000313" key="2">
    <source>
        <dbReference type="EMBL" id="KAK0655937.1"/>
    </source>
</evidence>
<feature type="compositionally biased region" description="Polar residues" evidence="1">
    <location>
        <begin position="73"/>
        <end position="92"/>
    </location>
</feature>
<feature type="region of interest" description="Disordered" evidence="1">
    <location>
        <begin position="129"/>
        <end position="194"/>
    </location>
</feature>
<dbReference type="EMBL" id="JAULSV010000001">
    <property type="protein sequence ID" value="KAK0655937.1"/>
    <property type="molecule type" value="Genomic_DNA"/>
</dbReference>
<keyword evidence="3" id="KW-1185">Reference proteome</keyword>
<comment type="caution">
    <text evidence="2">The sequence shown here is derived from an EMBL/GenBank/DDBJ whole genome shotgun (WGS) entry which is preliminary data.</text>
</comment>
<evidence type="ECO:0000313" key="3">
    <source>
        <dbReference type="Proteomes" id="UP001174936"/>
    </source>
</evidence>
<proteinExistence type="predicted"/>
<accession>A0AA39YNQ5</accession>
<reference evidence="2" key="1">
    <citation type="submission" date="2023-06" db="EMBL/GenBank/DDBJ databases">
        <title>Genome-scale phylogeny and comparative genomics of the fungal order Sordariales.</title>
        <authorList>
            <consortium name="Lawrence Berkeley National Laboratory"/>
            <person name="Hensen N."/>
            <person name="Bonometti L."/>
            <person name="Westerberg I."/>
            <person name="Brannstrom I.O."/>
            <person name="Guillou S."/>
            <person name="Cros-Aarteil S."/>
            <person name="Calhoun S."/>
            <person name="Haridas S."/>
            <person name="Kuo A."/>
            <person name="Mondo S."/>
            <person name="Pangilinan J."/>
            <person name="Riley R."/>
            <person name="Labutti K."/>
            <person name="Andreopoulos B."/>
            <person name="Lipzen A."/>
            <person name="Chen C."/>
            <person name="Yanf M."/>
            <person name="Daum C."/>
            <person name="Ng V."/>
            <person name="Clum A."/>
            <person name="Steindorff A."/>
            <person name="Ohm R."/>
            <person name="Martin F."/>
            <person name="Silar P."/>
            <person name="Natvig D."/>
            <person name="Lalanne C."/>
            <person name="Gautier V."/>
            <person name="Ament-Velasquez S.L."/>
            <person name="Kruys A."/>
            <person name="Hutchinson M.I."/>
            <person name="Powell A.J."/>
            <person name="Barry K."/>
            <person name="Miller A.N."/>
            <person name="Grigoriev I.V."/>
            <person name="Debuchy R."/>
            <person name="Gladieux P."/>
            <person name="Thoren M.H."/>
            <person name="Johannesson H."/>
        </authorList>
    </citation>
    <scope>NUCLEOTIDE SEQUENCE</scope>
    <source>
        <strain evidence="2">SMH2532-1</strain>
    </source>
</reference>